<evidence type="ECO:0000256" key="2">
    <source>
        <dbReference type="SAM" id="Phobius"/>
    </source>
</evidence>
<dbReference type="InterPro" id="IPR022272">
    <property type="entry name" value="Lipocalin_CS"/>
</dbReference>
<dbReference type="GO" id="GO:0016798">
    <property type="term" value="F:hydrolase activity, acting on glycosyl bonds"/>
    <property type="evidence" value="ECO:0007669"/>
    <property type="project" value="UniProtKB-KW"/>
</dbReference>
<proteinExistence type="predicted"/>
<dbReference type="Gene3D" id="2.60.120.260">
    <property type="entry name" value="Galactose-binding domain-like"/>
    <property type="match status" value="1"/>
</dbReference>
<evidence type="ECO:0000313" key="5">
    <source>
        <dbReference type="Proteomes" id="UP000515823"/>
    </source>
</evidence>
<organism evidence="4 5">
    <name type="scientific">Qiania dongpingensis</name>
    <dbReference type="NCBI Taxonomy" id="2763669"/>
    <lineage>
        <taxon>Bacteria</taxon>
        <taxon>Bacillati</taxon>
        <taxon>Bacillota</taxon>
        <taxon>Clostridia</taxon>
        <taxon>Lachnospirales</taxon>
        <taxon>Lachnospiraceae</taxon>
        <taxon>Qiania</taxon>
    </lineage>
</organism>
<dbReference type="PROSITE" id="PS00409">
    <property type="entry name" value="PROKAR_NTER_METHYL"/>
    <property type="match status" value="1"/>
</dbReference>
<feature type="transmembrane region" description="Helical" evidence="2">
    <location>
        <begin position="21"/>
        <end position="48"/>
    </location>
</feature>
<gene>
    <name evidence="4" type="ORF">H9Q78_02925</name>
</gene>
<dbReference type="KEGG" id="qdo:H9Q78_02925"/>
<dbReference type="Pfam" id="PF07963">
    <property type="entry name" value="N_methyl"/>
    <property type="match status" value="1"/>
</dbReference>
<dbReference type="EMBL" id="CP060634">
    <property type="protein sequence ID" value="QNM06940.1"/>
    <property type="molecule type" value="Genomic_DNA"/>
</dbReference>
<evidence type="ECO:0000313" key="4">
    <source>
        <dbReference type="EMBL" id="QNM06940.1"/>
    </source>
</evidence>
<keyword evidence="5" id="KW-1185">Reference proteome</keyword>
<dbReference type="NCBIfam" id="TIGR02532">
    <property type="entry name" value="IV_pilin_GFxxxE"/>
    <property type="match status" value="1"/>
</dbReference>
<dbReference type="InterPro" id="IPR012902">
    <property type="entry name" value="N_methyl_site"/>
</dbReference>
<sequence>MEALKIRGKNRKSGRNSQGGYTLVELIVVIVILLILAGATVFGITRWLSFTDFKRQNEYAQTIFVAAQNQLTEYSENGRLGELQAAVSDEAGEYEHVLDVTKLKGMDGEPYKLSEVWPESDKDTTRPNASRYQGEICSLIGTKEDYQNYLAGNAGKEMTALYDMLSAYLYDTSILNAAVCVEFTPEDGQVFAVLYSDKSTGFEYNPDNAAKRKTVDISNRKSDYRKARMVGYYGVDTLSRATSTKTEKPSIGEVRLNNEDTLNLSFRLTKVRTATQELVYELTVCAKGTKNPLLVFTLDGSRLKNELFKSEVACSVTRYRYDENGKNPTAQKLGDYEIPAWVESDGTVRVVLDAADLGATSSLYYDVYEALTKETGALSPELSKFKSTYSFRRFGIKAEDIYCTVQGSGVYYKTTAKKQSNVENVYFGSMRSVPSQDFTVASYTIENGRHLYNIRYMEDYSEEQREKGGYEDLKTADRVIYQLTLDVDWEAFAESGSLFETNEYGVTAPVSGAGFPSFKQLRECAVFEGSGGKGHTISGMEISVSRNQESGLYDEGQGTKPAGLFLQNAGVMRYVSLDRITVSGEKQTGAFCGVNSGTLEDLTVLNSEPLAHPSTVTGTEDVGGITGAQESAENGAVIYDGLVNRARILGKTYVGGIVGRLKAEKDGEVLVEGCQNYGSVEASGEEPLEARYIGGITGYSENITGDQDGLIIRDCISSPQYTDTYLEEILRDRASLEKRLLGVYVGGIVGYNKFASIESCSTEEESGKEGYIFGCRFVGGIAGFSEGSETGIDGSTGRGKNGVNEANVIGDSYVGGIVGCSAGVRKQDDNGILIPKEDRDLSLQVKNWTNKGVVLAANGYAGGIAGYNTGLIFACGSEVDGGSVSEKLSAAASLSGDYAGGIAGYNNGILGNTARDLSGAVISGRGKALSVVCYVAGQNFVGGIAGYNDVDAVIEDYEVAGGYIKGSGCYAGGYAGFNASLALLADENGQGRSISADPNEVTGTYCVGGTVGGNVLAAAEQEISAAFQTDNFLGKLTADAFAGGFIGYNRLVTGDTSREEIRAMAETSAGELKNAGLEESVRILDGSGLKTGSARLVIRGNEEGSGTQSKFGGITAQIYAGGVVGYSDKDTSLLIQDVVNLTPVTATGSIENGAEQPGRRTYDGKMFSYSYAGGIIGKVEKNVVLDACRNQDVGDVVSSGTYVGGLCEVNEGVIRNCSVSSIGSGGADYVGGLTGVNKAGGIIENGSFEKKTVTGRNFVGGIAAENFGTIEGTSVKKASVTAYGETGNVGGITGYHYGEAFLTLDQDISVTVTSSGSNVGGIAGTTEGNLLPAQGVGAIRLEGSVSGTGNVGGIAGNSGADLIEGFENEASVSAEDGAAGGIIGKDSSTGGEIRNCVNRGSVSSVKSGDAGGIVGQNQGIIRGCKGYGAVSASNGIGGGISGVNNGNIQGCLVRKESGSGMLSFMGRNYAGGISGLNNGTIADSSVSAVKITNPAGGKGGAFGGISGRNTGIVSGCSVGEDGKAAELESNVPDVSMGGVSGENTGTIEGTDSEYSRVYAQLSFIQTNMSYYGNLGGIAGSNTGAIRRYEFNGIVEGTANDPQNTPEYNPNTDFETNGAKIYGYGGIAGTNGGSDAGSGGSISDCRVNAAKITGTGDPNNVSNIGGAAGVNGQGSSVSRIVFGTTAGEYRVSMKGNSKLDEVKNAVACVYVGTGANTSAYAHTGGVAGLNSGTITDIGFADGNYSDSWDDTSVIVESYRGHVGGVAGYNRKNGGITYAATGKKWVVFAPQNAQDNGIGGIIGYSASAKDTVYCMNRAVVEKTVSASNGTGGIIGRLECATGSTWSIRHCENYGKVRGANRVGGMVGIWKYYGGTISDCINYGEVQSDGGEGSGGIVGMLYDIRSTAARAVRCENHGTVRGSRSGGIVGASYGGSSVYMQLQSCVNTGLIQAGDNCGGITGSMTNFVKGSYITSCNNYGYGIGGGNIGGIAAKNTSGITVSKCFGIADTVYPVSANVGDANNYYLSDAQAGTELIYYDGAGNETSQAPDTFYVKKAEAPGILKPEFMRKLVLDTSGLSDGDRSYFSNTQSGTISLSYTFTFSTAIELSSMDFYWNRNGNDGRVTDYTVYYSPYTEGGTWKKLASMDNASSGNFTADSKETVDAGSPVEARRVQIVITRSIKKGGAGTNACLIRAHFKGRVSGQDYDGSQGYAVLGGGGLSYTKYDGAGSGLSYKQSGTACTYSGAGYEAFRYTEASGSGGKGKGTGASVIQMGAGSAYRLAVGTGGEQVTLGLPGFAMNPRKEFLSGNVSSDTSLKSMGDAEDNIRYRVFLADDPYFDVDASETISSLDIPNGIKMADVGNAVYQAEWNRVPEAAFYEYEAVYYGADGRELAVRQDTVYDTSVQLPVSSIDGDAVRKIVFRVRSGANTIDENGRVSEVWSAYSDPAEQTVADVLPVPQYHLELVRDSDALKYQAFLDNQEEYRTFLRERGSADVEADMAKIQIIVDAGGTDLSFTAQAGKSAGYFGGSEGNCLFSAYAVHDEKTYTSSVQQLRESMAPVSSSYKSADTNFAQVSLKPDAGNGIGFMGITSDTLSYQLKIRHNKYILYMRSELTALDKELGVPVVLSSSQLRTSDTTSSAVPTSLSSLPEELLDESVYGELMVRSYPSMMSNNIVYTGHSVDISAFKTETGAVGLSRDELKGLYVTGNGQVTAEATGTHLIESGKLAGGFVIELASDGTYTLYYNSLLEYNSYQSFDYPDSGQGKQTQVFYYHLNEEKKKASVPVIRINDHGQNGTDGDPNEDSLVITWDLNKDGYENTSGGRNYESGAVYDYVIVGYTADGTAVQLDKGVFVTGTDGENSMSYDISSWNYKRAEISISRRGKESQSGMTEIFPAGAVKNCEFKLRFSQIAKPVVSLHRNESGIVEKNSLLYDVTWNGIPAAERSELAAYQVTAERSEEDSGAVSTYTDENEFEAARQAFMTLYGGKPGVQVKEEEGKALYSWNEDAAGVSVRKTMAIQWNKSENDSVWTMERSLETVWIFEIPEDSQDAGGDVLTQMIDLNDYERGETLDLSVKALAEADAGIYRDGPKGVMRSMTLPSRLDVPDVEEMTGSPAYRVHGDLGSDGTEKPFMTQEELEADGIELVFEPTTESGILQGKYEIAAAVYDGREDADSEKVLYTGDGDGSQAGYWNYGALETVITKASAVSMGGNFLRSEYTMENLSADYAGKWLKIAMRSVSDSNVSSMWSDEDETADGTVNYKWIRIPRIQTSAPEMEESVRTLYYMDGQWKGDFSQTEAGTDDLTVSQTALSFREQSYGDGYQVQLVRAAEDAEITGTAEDHMVYYADWIYLEKNGTGGYHVFYSSSAPSFRRENWTDPGAPVCMADDLAVYLGDVGPGTAYVKLPYTGTAWESADDSAPEVTAISALQWADGVFTLILPDAISVGSGDSAYFDSAFLFTAHVSARTRVSEENLEWYEDSEIAGWYRTIGAAGEHVTVTEIRGEFQTAPSLTVSLGASSRPGTAYEISAISDKWLVFETAVKDGAGGVYSRRRLSAAGAGTSDISSLLLLSDEEYAAFEGKNLEVRAASVDMKTGGLSEWTEWVSLGTLPELILEAPVVSETSVSSLNGIINTENRSEFVSNLPGNSYSWMSNAKATGYDILAGSQSGRIGLEKGTYVLGTLTAESENGGTSGTLSVEVTVSVTETPSGYRFTLTVPDDTVTVGTGNDLQVFRFENKIEIRGVPEDLNYQVRAYVSPS</sequence>
<dbReference type="SUPFAM" id="SSF49785">
    <property type="entry name" value="Galactose-binding domain-like"/>
    <property type="match status" value="1"/>
</dbReference>
<dbReference type="PROSITE" id="PS00213">
    <property type="entry name" value="LIPOCALIN"/>
    <property type="match status" value="1"/>
</dbReference>
<reference evidence="4 5" key="1">
    <citation type="submission" date="2020-08" db="EMBL/GenBank/DDBJ databases">
        <authorList>
            <person name="Liu C."/>
            <person name="Sun Q."/>
        </authorList>
    </citation>
    <scope>NUCLEOTIDE SEQUENCE [LARGE SCALE GENOMIC DNA]</scope>
    <source>
        <strain evidence="4 5">NSJ-38</strain>
    </source>
</reference>
<keyword evidence="2" id="KW-0812">Transmembrane</keyword>
<protein>
    <submittedName>
        <fullName evidence="4">Discoidin domain-containing protein</fullName>
    </submittedName>
</protein>
<dbReference type="Gene3D" id="2.160.20.110">
    <property type="match status" value="4"/>
</dbReference>
<keyword evidence="2" id="KW-0472">Membrane</keyword>
<keyword evidence="2" id="KW-1133">Transmembrane helix</keyword>
<dbReference type="Pfam" id="PF00754">
    <property type="entry name" value="F5_F8_type_C"/>
    <property type="match status" value="1"/>
</dbReference>
<dbReference type="RefSeq" id="WP_249303511.1">
    <property type="nucleotide sequence ID" value="NZ_CP060634.1"/>
</dbReference>
<dbReference type="InterPro" id="IPR000421">
    <property type="entry name" value="FA58C"/>
</dbReference>
<accession>A0A7G9G808</accession>
<evidence type="ECO:0000256" key="1">
    <source>
        <dbReference type="ARBA" id="ARBA00023295"/>
    </source>
</evidence>
<name>A0A7G9G808_9FIRM</name>
<dbReference type="InterPro" id="IPR008979">
    <property type="entry name" value="Galactose-bd-like_sf"/>
</dbReference>
<feature type="domain" description="F5/8 type C" evidence="3">
    <location>
        <begin position="2076"/>
        <end position="2180"/>
    </location>
</feature>
<evidence type="ECO:0000259" key="3">
    <source>
        <dbReference type="Pfam" id="PF00754"/>
    </source>
</evidence>
<keyword evidence="1" id="KW-0326">Glycosidase</keyword>
<dbReference type="Proteomes" id="UP000515823">
    <property type="component" value="Chromosome"/>
</dbReference>
<keyword evidence="1" id="KW-0378">Hydrolase</keyword>